<protein>
    <recommendedName>
        <fullName evidence="8">U3 small nucleolar RNA-associated protein 25</fullName>
    </recommendedName>
</protein>
<evidence type="ECO:0000259" key="6">
    <source>
        <dbReference type="Pfam" id="PF22916"/>
    </source>
</evidence>
<comment type="subcellular location">
    <subcellularLocation>
        <location evidence="1">Nucleus</location>
        <location evidence="1">Nucleolus</location>
    </subcellularLocation>
</comment>
<evidence type="ECO:0000256" key="3">
    <source>
        <dbReference type="ARBA" id="ARBA00023242"/>
    </source>
</evidence>
<dbReference type="InterPro" id="IPR053939">
    <property type="entry name" value="UTP25_C"/>
</dbReference>
<dbReference type="GO" id="GO:0000462">
    <property type="term" value="P:maturation of SSU-rRNA from tricistronic rRNA transcript (SSU-rRNA, 5.8S rRNA, LSU-rRNA)"/>
    <property type="evidence" value="ECO:0007669"/>
    <property type="project" value="TreeGrafter"/>
</dbReference>
<feature type="compositionally biased region" description="Acidic residues" evidence="4">
    <location>
        <begin position="179"/>
        <end position="188"/>
    </location>
</feature>
<dbReference type="GO" id="GO:0032040">
    <property type="term" value="C:small-subunit processome"/>
    <property type="evidence" value="ECO:0007669"/>
    <property type="project" value="TreeGrafter"/>
</dbReference>
<dbReference type="EMBL" id="HE575320">
    <property type="protein sequence ID" value="CCC91539.1"/>
    <property type="molecule type" value="Genomic_DNA"/>
</dbReference>
<comment type="similarity">
    <text evidence="2">Belongs to the UTP25 family.</text>
</comment>
<gene>
    <name evidence="7" type="ORF">TCIL3000_7_3530</name>
</gene>
<dbReference type="SUPFAM" id="SSF52540">
    <property type="entry name" value="P-loop containing nucleoside triphosphate hydrolases"/>
    <property type="match status" value="1"/>
</dbReference>
<evidence type="ECO:0000256" key="1">
    <source>
        <dbReference type="ARBA" id="ARBA00004604"/>
    </source>
</evidence>
<feature type="domain" description="UTP25 NTP hydrolase-like" evidence="6">
    <location>
        <begin position="103"/>
        <end position="397"/>
    </location>
</feature>
<keyword evidence="3" id="KW-0539">Nucleus</keyword>
<evidence type="ECO:0000259" key="5">
    <source>
        <dbReference type="Pfam" id="PF06862"/>
    </source>
</evidence>
<evidence type="ECO:0000313" key="7">
    <source>
        <dbReference type="EMBL" id="CCC91539.1"/>
    </source>
</evidence>
<evidence type="ECO:0000256" key="4">
    <source>
        <dbReference type="SAM" id="MobiDB-lite"/>
    </source>
</evidence>
<evidence type="ECO:0000256" key="2">
    <source>
        <dbReference type="ARBA" id="ARBA00009223"/>
    </source>
</evidence>
<organism evidence="7">
    <name type="scientific">Trypanosoma congolense (strain IL3000)</name>
    <dbReference type="NCBI Taxonomy" id="1068625"/>
    <lineage>
        <taxon>Eukaryota</taxon>
        <taxon>Discoba</taxon>
        <taxon>Euglenozoa</taxon>
        <taxon>Kinetoplastea</taxon>
        <taxon>Metakinetoplastina</taxon>
        <taxon>Trypanosomatida</taxon>
        <taxon>Trypanosomatidae</taxon>
        <taxon>Trypanosoma</taxon>
        <taxon>Nannomonas</taxon>
    </lineage>
</organism>
<dbReference type="Pfam" id="PF22916">
    <property type="entry name" value="UTP25_NTPase-like"/>
    <property type="match status" value="1"/>
</dbReference>
<dbReference type="VEuPathDB" id="TriTrypDB:TcIL3000_7_3530"/>
<dbReference type="InterPro" id="IPR027417">
    <property type="entry name" value="P-loop_NTPase"/>
</dbReference>
<dbReference type="PANTHER" id="PTHR12933:SF0">
    <property type="entry name" value="U3 SMALL NUCLEOLAR RNA-ASSOCIATED PROTEIN 25 HOMOLOG"/>
    <property type="match status" value="1"/>
</dbReference>
<dbReference type="PANTHER" id="PTHR12933">
    <property type="entry name" value="ORF PROTEIN-RELATED"/>
    <property type="match status" value="1"/>
</dbReference>
<dbReference type="Pfam" id="PF06862">
    <property type="entry name" value="Utp25_C"/>
    <property type="match status" value="1"/>
</dbReference>
<accession>G0UQ78</accession>
<sequence>MKKYHIDSYGEVDATSMRPLKPKVKLTCDNVMISASEHAVRNFLHFPFSAGLRSTTTASQCEAERPAYMHETLWKKWLDYCKAESRGSLTAEERGLLNLLQGYPDVMDCCRSWENADARREVFILHALNHWYKTRSVVLLHDTLLREAKQQKARGKKSVKRKKVEKGKNTDSAKAESCSSDDSDGDENYELRDRGFGKTRVLVMLPMRNIAYRYVTTMIKILRAKPDDCPRFSTFNDDFTELAEAQDPTFSRRPRDYQRQFAGNIDDSFCIGLRVEPSRVRVYAHPLSSDIIICSPLGLRRRLERNGDALVSLSSIEVCLIDEAHVLFMQNWQHVASVLQLLNKRPRDTTYGLSDLRRVYAWALAGHSGRHRQTIMSSNLTNATLLATFRTFINNSGRVLLQRREERGTLQQVMIPVRQHFLRFDPGNSAESCDDSRFDFFTQKVFPKKISPLISRDVRTIIFVPSYFDYVRLRNYMAREHRDSFAAICEYTSLRQQRKSLGQFTDLERPLLLVTERFYFFRRYFVKHAETIIFYSPPVFPEFYVSLVSRLVATSPNAFSLVLFCRYDSHELNRLVGTSRAKQLLEREAEAYSFVTN</sequence>
<reference evidence="7" key="1">
    <citation type="journal article" date="2012" name="Proc. Natl. Acad. Sci. U.S.A.">
        <title>Antigenic diversity is generated by distinct evolutionary mechanisms in African trypanosome species.</title>
        <authorList>
            <person name="Jackson A.P."/>
            <person name="Berry A."/>
            <person name="Aslett M."/>
            <person name="Allison H.C."/>
            <person name="Burton P."/>
            <person name="Vavrova-Anderson J."/>
            <person name="Brown R."/>
            <person name="Browne H."/>
            <person name="Corton N."/>
            <person name="Hauser H."/>
            <person name="Gamble J."/>
            <person name="Gilderthorp R."/>
            <person name="Marcello L."/>
            <person name="McQuillan J."/>
            <person name="Otto T.D."/>
            <person name="Quail M.A."/>
            <person name="Sanders M.J."/>
            <person name="van Tonder A."/>
            <person name="Ginger M.L."/>
            <person name="Field M.C."/>
            <person name="Barry J.D."/>
            <person name="Hertz-Fowler C."/>
            <person name="Berriman M."/>
        </authorList>
    </citation>
    <scope>NUCLEOTIDE SEQUENCE</scope>
    <source>
        <strain evidence="7">IL3000</strain>
    </source>
</reference>
<dbReference type="Gene3D" id="3.40.50.300">
    <property type="entry name" value="P-loop containing nucleotide triphosphate hydrolases"/>
    <property type="match status" value="1"/>
</dbReference>
<dbReference type="InterPro" id="IPR010678">
    <property type="entry name" value="UTP25"/>
</dbReference>
<feature type="region of interest" description="Disordered" evidence="4">
    <location>
        <begin position="151"/>
        <end position="190"/>
    </location>
</feature>
<dbReference type="InterPro" id="IPR053940">
    <property type="entry name" value="UTP25_NTPase-like"/>
</dbReference>
<evidence type="ECO:0008006" key="8">
    <source>
        <dbReference type="Google" id="ProtNLM"/>
    </source>
</evidence>
<dbReference type="GO" id="GO:0019843">
    <property type="term" value="F:rRNA binding"/>
    <property type="evidence" value="ECO:0007669"/>
    <property type="project" value="TreeGrafter"/>
</dbReference>
<feature type="domain" description="UTP25 C-terminal" evidence="5">
    <location>
        <begin position="410"/>
        <end position="594"/>
    </location>
</feature>
<feature type="compositionally biased region" description="Basic residues" evidence="4">
    <location>
        <begin position="151"/>
        <end position="165"/>
    </location>
</feature>
<name>G0UQ78_TRYCI</name>
<dbReference type="AlphaFoldDB" id="G0UQ78"/>
<proteinExistence type="inferred from homology"/>
<dbReference type="GO" id="GO:0034511">
    <property type="term" value="F:U3 snoRNA binding"/>
    <property type="evidence" value="ECO:0007669"/>
    <property type="project" value="InterPro"/>
</dbReference>